<keyword evidence="2" id="KW-0378">Hydrolase</keyword>
<proteinExistence type="predicted"/>
<comment type="caution">
    <text evidence="2">The sequence shown here is derived from an EMBL/GenBank/DDBJ whole genome shotgun (WGS) entry which is preliminary data.</text>
</comment>
<protein>
    <submittedName>
        <fullName evidence="2">Serine hydrolase</fullName>
    </submittedName>
</protein>
<dbReference type="PROSITE" id="PS51257">
    <property type="entry name" value="PROKAR_LIPOPROTEIN"/>
    <property type="match status" value="1"/>
</dbReference>
<dbReference type="PANTHER" id="PTHR43283">
    <property type="entry name" value="BETA-LACTAMASE-RELATED"/>
    <property type="match status" value="1"/>
</dbReference>
<evidence type="ECO:0000313" key="2">
    <source>
        <dbReference type="EMBL" id="MCW9708825.1"/>
    </source>
</evidence>
<dbReference type="SUPFAM" id="SSF56601">
    <property type="entry name" value="beta-lactamase/transpeptidase-like"/>
    <property type="match status" value="1"/>
</dbReference>
<feature type="domain" description="Beta-lactamase-related" evidence="1">
    <location>
        <begin position="43"/>
        <end position="258"/>
    </location>
</feature>
<dbReference type="Proteomes" id="UP001207918">
    <property type="component" value="Unassembled WGS sequence"/>
</dbReference>
<gene>
    <name evidence="2" type="ORF">J6I44_18335</name>
</gene>
<name>A0ABT3PSM1_9BACT</name>
<dbReference type="InterPro" id="IPR050789">
    <property type="entry name" value="Diverse_Enzym_Activities"/>
</dbReference>
<evidence type="ECO:0000259" key="1">
    <source>
        <dbReference type="Pfam" id="PF00144"/>
    </source>
</evidence>
<evidence type="ECO:0000313" key="3">
    <source>
        <dbReference type="Proteomes" id="UP001207918"/>
    </source>
</evidence>
<reference evidence="2 3" key="1">
    <citation type="submission" date="2021-03" db="EMBL/GenBank/DDBJ databases">
        <title>Aliifodinibius sp. nov., a new bacterium isolated from saline soil.</title>
        <authorList>
            <person name="Galisteo C."/>
            <person name="De La Haba R."/>
            <person name="Sanchez-Porro C."/>
            <person name="Ventosa A."/>
        </authorList>
    </citation>
    <scope>NUCLEOTIDE SEQUENCE [LARGE SCALE GENOMIC DNA]</scope>
    <source>
        <strain evidence="2 3">1BSP15-2V2</strain>
    </source>
</reference>
<organism evidence="2 3">
    <name type="scientific">Fodinibius salsisoli</name>
    <dbReference type="NCBI Taxonomy" id="2820877"/>
    <lineage>
        <taxon>Bacteria</taxon>
        <taxon>Pseudomonadati</taxon>
        <taxon>Balneolota</taxon>
        <taxon>Balneolia</taxon>
        <taxon>Balneolales</taxon>
        <taxon>Balneolaceae</taxon>
        <taxon>Fodinibius</taxon>
    </lineage>
</organism>
<dbReference type="EMBL" id="JAGGJA010000017">
    <property type="protein sequence ID" value="MCW9708825.1"/>
    <property type="molecule type" value="Genomic_DNA"/>
</dbReference>
<sequence>MLQKIKYPVFLVLIFTIGCLRTKETSIERASRLEMAEKYSAEKSGKALLIWKNGDQILERYQNGADPEKRYPIFEASTLLSGLMALAAIDDGILTLDELVSKTLTEWKKDPQKSKITVSQLLHLTSGLSTDETYPSIKQSIKAPLRHPPGEEFRYGPTAFQLFGLLIERRVGLDYLRNRVLKPLGIKGGYWITTQECTQSNVTMFPRFFDGANLTAQELGRIGNFLVDGGVWNEETIVNDISQLTVPTTASPSYGMGVWLNKKIKSDNDFLQKLPEDIMLLQGLNNERLIYDGAPTDLYMAAGRSNRRLYIIPSKKLVVVRLGTADLTWSDAEFLARLLNGAKLTSRHK</sequence>
<dbReference type="GO" id="GO:0016787">
    <property type="term" value="F:hydrolase activity"/>
    <property type="evidence" value="ECO:0007669"/>
    <property type="project" value="UniProtKB-KW"/>
</dbReference>
<accession>A0ABT3PSM1</accession>
<dbReference type="Gene3D" id="3.40.710.10">
    <property type="entry name" value="DD-peptidase/beta-lactamase superfamily"/>
    <property type="match status" value="1"/>
</dbReference>
<dbReference type="RefSeq" id="WP_265767634.1">
    <property type="nucleotide sequence ID" value="NZ_JAGGJA010000017.1"/>
</dbReference>
<keyword evidence="3" id="KW-1185">Reference proteome</keyword>
<dbReference type="InterPro" id="IPR012338">
    <property type="entry name" value="Beta-lactam/transpept-like"/>
</dbReference>
<dbReference type="Pfam" id="PF00144">
    <property type="entry name" value="Beta-lactamase"/>
    <property type="match status" value="1"/>
</dbReference>
<dbReference type="InterPro" id="IPR001466">
    <property type="entry name" value="Beta-lactam-related"/>
</dbReference>
<dbReference type="PANTHER" id="PTHR43283:SF7">
    <property type="entry name" value="BETA-LACTAMASE-RELATED DOMAIN-CONTAINING PROTEIN"/>
    <property type="match status" value="1"/>
</dbReference>